<keyword evidence="2" id="KW-1185">Reference proteome</keyword>
<gene>
    <name evidence="1" type="ORF">D5S19_06560</name>
</gene>
<dbReference type="Proteomes" id="UP000285112">
    <property type="component" value="Unassembled WGS sequence"/>
</dbReference>
<proteinExistence type="predicted"/>
<dbReference type="EMBL" id="QZFV01000064">
    <property type="protein sequence ID" value="RJQ88409.1"/>
    <property type="molecule type" value="Genomic_DNA"/>
</dbReference>
<sequence length="120" mass="12768">MTEPGNHVHISGDSNGPMIFGGVVHGNVSGGTGNTGETETAAELRRLVAELLVLVRESEVAKREVIEDNLEELADAAGSEVDPAVPVSRWEKVQKLLNGTAELAGLTVRISEQVTKLWPD</sequence>
<evidence type="ECO:0000313" key="1">
    <source>
        <dbReference type="EMBL" id="RJQ88409.1"/>
    </source>
</evidence>
<reference evidence="1 2" key="1">
    <citation type="submission" date="2018-09" db="EMBL/GenBank/DDBJ databases">
        <title>YIM PH 21725 draft genome.</title>
        <authorList>
            <person name="Miao C."/>
        </authorList>
    </citation>
    <scope>NUCLEOTIDE SEQUENCE [LARGE SCALE GENOMIC DNA]</scope>
    <source>
        <strain evidence="2">YIM PH21725</strain>
    </source>
</reference>
<comment type="caution">
    <text evidence="1">The sequence shown here is derived from an EMBL/GenBank/DDBJ whole genome shotgun (WGS) entry which is preliminary data.</text>
</comment>
<evidence type="ECO:0000313" key="2">
    <source>
        <dbReference type="Proteomes" id="UP000285112"/>
    </source>
</evidence>
<dbReference type="RefSeq" id="WP_120022423.1">
    <property type="nucleotide sequence ID" value="NZ_QZFV01000064.1"/>
</dbReference>
<accession>A0A419I8P9</accession>
<dbReference type="OrthoDB" id="3628083at2"/>
<dbReference type="AlphaFoldDB" id="A0A419I8P9"/>
<name>A0A419I8P9_9PSEU</name>
<protein>
    <submittedName>
        <fullName evidence="1">Uncharacterized protein</fullName>
    </submittedName>
</protein>
<organism evidence="1 2">
    <name type="scientific">Amycolatopsis panacis</name>
    <dbReference type="NCBI Taxonomy" id="2340917"/>
    <lineage>
        <taxon>Bacteria</taxon>
        <taxon>Bacillati</taxon>
        <taxon>Actinomycetota</taxon>
        <taxon>Actinomycetes</taxon>
        <taxon>Pseudonocardiales</taxon>
        <taxon>Pseudonocardiaceae</taxon>
        <taxon>Amycolatopsis</taxon>
    </lineage>
</organism>